<keyword evidence="6" id="KW-0479">Metal-binding</keyword>
<evidence type="ECO:0000256" key="6">
    <source>
        <dbReference type="ARBA" id="ARBA00022723"/>
    </source>
</evidence>
<evidence type="ECO:0000256" key="2">
    <source>
        <dbReference type="ARBA" id="ARBA00001946"/>
    </source>
</evidence>
<dbReference type="GO" id="GO:0046654">
    <property type="term" value="P:tetrahydrofolate biosynthetic process"/>
    <property type="evidence" value="ECO:0007669"/>
    <property type="project" value="TreeGrafter"/>
</dbReference>
<sequence length="290" mass="31841">MEKGISFLAQKRTICLEGNLINLSTPVVMGIANVTPDSFYAPSRLSGSDAILARTEEIISQGGAIIDIGGYSSRPNAPEVPVKEEIRRVCDAVCLVKKKFPLLPVSVDTFRSDVVSAVVRNCGAIIVNDISAGEMDEKMFKTVAQLKVPYIAMHMKGTPTDMQQNPSYHDIRNEIFLYFSKKLQQLRLLGVEEVIIDPGFGFGKTVDHNYQILSMLDDFKIFGLPILVGFSRKSMIYRYLGVDSEESLNGTSVLNTVALLRGASILRVHDVKPAVEAISLVEKVNSSNIA</sequence>
<feature type="domain" description="Pterin-binding" evidence="9">
    <location>
        <begin position="26"/>
        <end position="279"/>
    </location>
</feature>
<evidence type="ECO:0000256" key="8">
    <source>
        <dbReference type="ARBA" id="ARBA00022909"/>
    </source>
</evidence>
<dbReference type="GO" id="GO:0005829">
    <property type="term" value="C:cytosol"/>
    <property type="evidence" value="ECO:0007669"/>
    <property type="project" value="TreeGrafter"/>
</dbReference>
<dbReference type="CDD" id="cd00739">
    <property type="entry name" value="DHPS"/>
    <property type="match status" value="1"/>
</dbReference>
<name>A0A4R2EPF5_9BACT</name>
<dbReference type="AlphaFoldDB" id="A0A4R2EPF5"/>
<dbReference type="GO" id="GO:0004156">
    <property type="term" value="F:dihydropteroate synthase activity"/>
    <property type="evidence" value="ECO:0007669"/>
    <property type="project" value="UniProtKB-EC"/>
</dbReference>
<protein>
    <recommendedName>
        <fullName evidence="4">dihydropteroate synthase</fullName>
        <ecNumber evidence="4">2.5.1.15</ecNumber>
    </recommendedName>
</protein>
<dbReference type="Pfam" id="PF00809">
    <property type="entry name" value="Pterin_bind"/>
    <property type="match status" value="1"/>
</dbReference>
<evidence type="ECO:0000256" key="5">
    <source>
        <dbReference type="ARBA" id="ARBA00022679"/>
    </source>
</evidence>
<proteinExistence type="predicted"/>
<keyword evidence="11" id="KW-1185">Reference proteome</keyword>
<keyword evidence="8" id="KW-0289">Folate biosynthesis</keyword>
<dbReference type="PANTHER" id="PTHR20941:SF1">
    <property type="entry name" value="FOLIC ACID SYNTHESIS PROTEIN FOL1"/>
    <property type="match status" value="1"/>
</dbReference>
<dbReference type="EC" id="2.5.1.15" evidence="4"/>
<dbReference type="SUPFAM" id="SSF51717">
    <property type="entry name" value="Dihydropteroate synthetase-like"/>
    <property type="match status" value="1"/>
</dbReference>
<dbReference type="InterPro" id="IPR006390">
    <property type="entry name" value="DHP_synth_dom"/>
</dbReference>
<evidence type="ECO:0000313" key="10">
    <source>
        <dbReference type="EMBL" id="TCN70651.1"/>
    </source>
</evidence>
<evidence type="ECO:0000256" key="1">
    <source>
        <dbReference type="ARBA" id="ARBA00000012"/>
    </source>
</evidence>
<accession>A0A4R2EPF5</accession>
<dbReference type="EMBL" id="SLWB01000003">
    <property type="protein sequence ID" value="TCN70651.1"/>
    <property type="molecule type" value="Genomic_DNA"/>
</dbReference>
<evidence type="ECO:0000256" key="7">
    <source>
        <dbReference type="ARBA" id="ARBA00022842"/>
    </source>
</evidence>
<evidence type="ECO:0000256" key="4">
    <source>
        <dbReference type="ARBA" id="ARBA00012458"/>
    </source>
</evidence>
<dbReference type="InterPro" id="IPR045031">
    <property type="entry name" value="DHP_synth-like"/>
</dbReference>
<dbReference type="NCBIfam" id="TIGR01496">
    <property type="entry name" value="DHPS"/>
    <property type="match status" value="1"/>
</dbReference>
<evidence type="ECO:0000313" key="11">
    <source>
        <dbReference type="Proteomes" id="UP000294830"/>
    </source>
</evidence>
<gene>
    <name evidence="10" type="ORF">CLV25_103172</name>
</gene>
<comment type="catalytic activity">
    <reaction evidence="1">
        <text>(7,8-dihydropterin-6-yl)methyl diphosphate + 4-aminobenzoate = 7,8-dihydropteroate + diphosphate</text>
        <dbReference type="Rhea" id="RHEA:19949"/>
        <dbReference type="ChEBI" id="CHEBI:17836"/>
        <dbReference type="ChEBI" id="CHEBI:17839"/>
        <dbReference type="ChEBI" id="CHEBI:33019"/>
        <dbReference type="ChEBI" id="CHEBI:72950"/>
        <dbReference type="EC" id="2.5.1.15"/>
    </reaction>
</comment>
<keyword evidence="7" id="KW-0460">Magnesium</keyword>
<dbReference type="GO" id="GO:0046872">
    <property type="term" value="F:metal ion binding"/>
    <property type="evidence" value="ECO:0007669"/>
    <property type="project" value="UniProtKB-KW"/>
</dbReference>
<dbReference type="Proteomes" id="UP000294830">
    <property type="component" value="Unassembled WGS sequence"/>
</dbReference>
<dbReference type="OrthoDB" id="9811744at2"/>
<dbReference type="GO" id="GO:0046656">
    <property type="term" value="P:folic acid biosynthetic process"/>
    <property type="evidence" value="ECO:0007669"/>
    <property type="project" value="UniProtKB-KW"/>
</dbReference>
<organism evidence="10 11">
    <name type="scientific">Acetobacteroides hydrogenigenes</name>
    <dbReference type="NCBI Taxonomy" id="979970"/>
    <lineage>
        <taxon>Bacteria</taxon>
        <taxon>Pseudomonadati</taxon>
        <taxon>Bacteroidota</taxon>
        <taxon>Bacteroidia</taxon>
        <taxon>Bacteroidales</taxon>
        <taxon>Rikenellaceae</taxon>
        <taxon>Acetobacteroides</taxon>
    </lineage>
</organism>
<dbReference type="PROSITE" id="PS50972">
    <property type="entry name" value="PTERIN_BINDING"/>
    <property type="match status" value="1"/>
</dbReference>
<evidence type="ECO:0000259" key="9">
    <source>
        <dbReference type="PROSITE" id="PS50972"/>
    </source>
</evidence>
<comment type="cofactor">
    <cofactor evidence="2">
        <name>Mg(2+)</name>
        <dbReference type="ChEBI" id="CHEBI:18420"/>
    </cofactor>
</comment>
<evidence type="ECO:0000256" key="3">
    <source>
        <dbReference type="ARBA" id="ARBA00004763"/>
    </source>
</evidence>
<dbReference type="InterPro" id="IPR000489">
    <property type="entry name" value="Pterin-binding_dom"/>
</dbReference>
<comment type="pathway">
    <text evidence="3">Cofactor biosynthesis; tetrahydrofolate biosynthesis; 7,8-dihydrofolate from 2-amino-4-hydroxy-6-hydroxymethyl-7,8-dihydropteridine diphosphate and 4-aminobenzoate: step 1/2.</text>
</comment>
<comment type="caution">
    <text evidence="10">The sequence shown here is derived from an EMBL/GenBank/DDBJ whole genome shotgun (WGS) entry which is preliminary data.</text>
</comment>
<reference evidence="10 11" key="1">
    <citation type="submission" date="2019-03" db="EMBL/GenBank/DDBJ databases">
        <title>Genomic Encyclopedia of Archaeal and Bacterial Type Strains, Phase II (KMG-II): from individual species to whole genera.</title>
        <authorList>
            <person name="Goeker M."/>
        </authorList>
    </citation>
    <scope>NUCLEOTIDE SEQUENCE [LARGE SCALE GENOMIC DNA]</scope>
    <source>
        <strain evidence="10 11">RL-C</strain>
    </source>
</reference>
<dbReference type="RefSeq" id="WP_131838509.1">
    <property type="nucleotide sequence ID" value="NZ_SLWB01000003.1"/>
</dbReference>
<keyword evidence="5" id="KW-0808">Transferase</keyword>
<dbReference type="Gene3D" id="3.20.20.20">
    <property type="entry name" value="Dihydropteroate synthase-like"/>
    <property type="match status" value="1"/>
</dbReference>
<dbReference type="PANTHER" id="PTHR20941">
    <property type="entry name" value="FOLATE SYNTHESIS PROTEINS"/>
    <property type="match status" value="1"/>
</dbReference>
<dbReference type="InterPro" id="IPR011005">
    <property type="entry name" value="Dihydropteroate_synth-like_sf"/>
</dbReference>